<comment type="caution">
    <text evidence="1">The sequence shown here is derived from an EMBL/GenBank/DDBJ whole genome shotgun (WGS) entry which is preliminary data.</text>
</comment>
<dbReference type="OrthoDB" id="61124at2759"/>
<dbReference type="InterPro" id="IPR012446">
    <property type="entry name" value="CRAC_channel"/>
</dbReference>
<dbReference type="Proteomes" id="UP000693981">
    <property type="component" value="Unassembled WGS sequence"/>
</dbReference>
<reference evidence="1" key="1">
    <citation type="submission" date="2021-02" db="EMBL/GenBank/DDBJ databases">
        <authorList>
            <person name="Palmer J.M."/>
        </authorList>
    </citation>
    <scope>NUCLEOTIDE SEQUENCE</scope>
    <source>
        <strain evidence="1">SCRP23</strain>
    </source>
</reference>
<name>A0A8T1WV24_9STRA</name>
<dbReference type="Pfam" id="PF07856">
    <property type="entry name" value="Orai-1"/>
    <property type="match status" value="1"/>
</dbReference>
<dbReference type="EMBL" id="JAGDFL010000113">
    <property type="protein sequence ID" value="KAG7397415.1"/>
    <property type="molecule type" value="Genomic_DNA"/>
</dbReference>
<sequence length="139" mass="16084">MASVDAVVGAVFGSYDVKNAKQWRDEDLLYREQQKQWREDSIRREYEWRCADLEREHRITKLEGEKRLIDARHQQLRTISQLSAMLAFFSLMFIQEIKSLTAETSRPLLVVYGSVVCLELNMHVAAVGGDTVRDAHTGR</sequence>
<keyword evidence="2" id="KW-1185">Reference proteome</keyword>
<proteinExistence type="predicted"/>
<dbReference type="AlphaFoldDB" id="A0A8T1WV24"/>
<protein>
    <submittedName>
        <fullName evidence="1">Uncharacterized protein</fullName>
    </submittedName>
</protein>
<accession>A0A8T1WV24</accession>
<organism evidence="1 2">
    <name type="scientific">Phytophthora boehmeriae</name>
    <dbReference type="NCBI Taxonomy" id="109152"/>
    <lineage>
        <taxon>Eukaryota</taxon>
        <taxon>Sar</taxon>
        <taxon>Stramenopiles</taxon>
        <taxon>Oomycota</taxon>
        <taxon>Peronosporomycetes</taxon>
        <taxon>Peronosporales</taxon>
        <taxon>Peronosporaceae</taxon>
        <taxon>Phytophthora</taxon>
    </lineage>
</organism>
<gene>
    <name evidence="1" type="ORF">PHYBOEH_000769</name>
</gene>
<evidence type="ECO:0000313" key="2">
    <source>
        <dbReference type="Proteomes" id="UP000693981"/>
    </source>
</evidence>
<evidence type="ECO:0000313" key="1">
    <source>
        <dbReference type="EMBL" id="KAG7397415.1"/>
    </source>
</evidence>